<keyword evidence="3" id="KW-1185">Reference proteome</keyword>
<comment type="caution">
    <text evidence="2">The sequence shown here is derived from an EMBL/GenBank/DDBJ whole genome shotgun (WGS) entry which is preliminary data.</text>
</comment>
<gene>
    <name evidence="2" type="ORF">PR048_031358</name>
</gene>
<sequence>MPQQHPRQRNSSLQLRDLEFVATLSFVALPIVLLRCAPRLMWRDDLVARRPEERFAKVTAQRFDTNHSQFIQKDGRGSDVVRSLASRMGEAGSNPRRGHFRIFARGDRAGRCCCSDKVYSGISRFSRPLHSDAAPYSHHFTLIGSQDLDVNSRPKPSPLPPFRREMTPLYDSIQCTNSTDSSAVEDSEVLHGCQIMPLYLQHHQHLVVTYRVELMRIIFVAALGTSSSQLQMLTCQQLAIVSATTCSIQKSVVTVRHERTAKLLLASRESVLGVSEPASWLASSVAGFSSRGENLHQGRGTQLRGGTGACRLLGHLTAALPAFLQTPAGPTSSSRVFAVALTHELPTGFSVKLLRDRANLGQAPAYVFKRGKEIVPQDKQQHVGMPFASRSPGNLARQPAAKRIRKIPQLAVANQKQGPFLEPRSSSLTKANRVRFTAWVTPGFSHMGIVMDDATDRWVFSGISRFPALSFRHRPILTSLHPHRLSRPRCWELPKFLHSRQRNRELTIANYSLNSRFAEVESAKHSPIAQDLITNLESRSKNEMWERQPASC</sequence>
<reference evidence="2 3" key="1">
    <citation type="submission" date="2023-02" db="EMBL/GenBank/DDBJ databases">
        <title>LHISI_Scaffold_Assembly.</title>
        <authorList>
            <person name="Stuart O.P."/>
            <person name="Cleave R."/>
            <person name="Magrath M.J.L."/>
            <person name="Mikheyev A.S."/>
        </authorList>
    </citation>
    <scope>NUCLEOTIDE SEQUENCE [LARGE SCALE GENOMIC DNA]</scope>
    <source>
        <strain evidence="2">Daus_M_001</strain>
        <tissue evidence="2">Leg muscle</tissue>
    </source>
</reference>
<dbReference type="EMBL" id="JARBHB010000015">
    <property type="protein sequence ID" value="KAJ8867556.1"/>
    <property type="molecule type" value="Genomic_DNA"/>
</dbReference>
<evidence type="ECO:0000313" key="2">
    <source>
        <dbReference type="EMBL" id="KAJ8867556.1"/>
    </source>
</evidence>
<evidence type="ECO:0000256" key="1">
    <source>
        <dbReference type="SAM" id="Phobius"/>
    </source>
</evidence>
<protein>
    <submittedName>
        <fullName evidence="2">Uncharacterized protein</fullName>
    </submittedName>
</protein>
<keyword evidence="1" id="KW-0472">Membrane</keyword>
<keyword evidence="1" id="KW-1133">Transmembrane helix</keyword>
<evidence type="ECO:0000313" key="3">
    <source>
        <dbReference type="Proteomes" id="UP001159363"/>
    </source>
</evidence>
<name>A0ABQ9G944_9NEOP</name>
<accession>A0ABQ9G944</accession>
<keyword evidence="1" id="KW-0812">Transmembrane</keyword>
<feature type="transmembrane region" description="Helical" evidence="1">
    <location>
        <begin position="20"/>
        <end position="37"/>
    </location>
</feature>
<proteinExistence type="predicted"/>
<dbReference type="Proteomes" id="UP001159363">
    <property type="component" value="Chromosome 14"/>
</dbReference>
<organism evidence="2 3">
    <name type="scientific">Dryococelus australis</name>
    <dbReference type="NCBI Taxonomy" id="614101"/>
    <lineage>
        <taxon>Eukaryota</taxon>
        <taxon>Metazoa</taxon>
        <taxon>Ecdysozoa</taxon>
        <taxon>Arthropoda</taxon>
        <taxon>Hexapoda</taxon>
        <taxon>Insecta</taxon>
        <taxon>Pterygota</taxon>
        <taxon>Neoptera</taxon>
        <taxon>Polyneoptera</taxon>
        <taxon>Phasmatodea</taxon>
        <taxon>Verophasmatodea</taxon>
        <taxon>Anareolatae</taxon>
        <taxon>Phasmatidae</taxon>
        <taxon>Eurycanthinae</taxon>
        <taxon>Dryococelus</taxon>
    </lineage>
</organism>